<comment type="caution">
    <text evidence="1">The sequence shown here is derived from an EMBL/GenBank/DDBJ whole genome shotgun (WGS) entry which is preliminary data.</text>
</comment>
<protein>
    <submittedName>
        <fullName evidence="1">Uncharacterized protein</fullName>
    </submittedName>
</protein>
<dbReference type="AlphaFoldDB" id="A0A367J076"/>
<dbReference type="Proteomes" id="UP000253551">
    <property type="component" value="Unassembled WGS sequence"/>
</dbReference>
<dbReference type="OrthoDB" id="124397at2759"/>
<dbReference type="InterPro" id="IPR011990">
    <property type="entry name" value="TPR-like_helical_dom_sf"/>
</dbReference>
<evidence type="ECO:0000313" key="1">
    <source>
        <dbReference type="EMBL" id="RCH83342.1"/>
    </source>
</evidence>
<gene>
    <name evidence="1" type="ORF">CU098_000276</name>
</gene>
<dbReference type="SUPFAM" id="SSF48452">
    <property type="entry name" value="TPR-like"/>
    <property type="match status" value="1"/>
</dbReference>
<accession>A0A367J076</accession>
<feature type="non-terminal residue" evidence="1">
    <location>
        <position position="1"/>
    </location>
</feature>
<keyword evidence="2" id="KW-1185">Reference proteome</keyword>
<dbReference type="EMBL" id="PJQM01004778">
    <property type="protein sequence ID" value="RCH83342.1"/>
    <property type="molecule type" value="Genomic_DNA"/>
</dbReference>
<dbReference type="STRING" id="4846.A0A367J076"/>
<dbReference type="Gene3D" id="1.25.40.10">
    <property type="entry name" value="Tetratricopeptide repeat domain"/>
    <property type="match status" value="1"/>
</dbReference>
<reference evidence="1 2" key="1">
    <citation type="journal article" date="2018" name="G3 (Bethesda)">
        <title>Phylogenetic and Phylogenomic Definition of Rhizopus Species.</title>
        <authorList>
            <person name="Gryganskyi A.P."/>
            <person name="Golan J."/>
            <person name="Dolatabadi S."/>
            <person name="Mondo S."/>
            <person name="Robb S."/>
            <person name="Idnurm A."/>
            <person name="Muszewska A."/>
            <person name="Steczkiewicz K."/>
            <person name="Masonjones S."/>
            <person name="Liao H.L."/>
            <person name="Gajdeczka M.T."/>
            <person name="Anike F."/>
            <person name="Vuek A."/>
            <person name="Anishchenko I.M."/>
            <person name="Voigt K."/>
            <person name="de Hoog G.S."/>
            <person name="Smith M.E."/>
            <person name="Heitman J."/>
            <person name="Vilgalys R."/>
            <person name="Stajich J.E."/>
        </authorList>
    </citation>
    <scope>NUCLEOTIDE SEQUENCE [LARGE SCALE GENOMIC DNA]</scope>
    <source>
        <strain evidence="1 2">LSU 92-RS-03</strain>
    </source>
</reference>
<organism evidence="1 2">
    <name type="scientific">Rhizopus stolonifer</name>
    <name type="common">Rhizopus nigricans</name>
    <dbReference type="NCBI Taxonomy" id="4846"/>
    <lineage>
        <taxon>Eukaryota</taxon>
        <taxon>Fungi</taxon>
        <taxon>Fungi incertae sedis</taxon>
        <taxon>Mucoromycota</taxon>
        <taxon>Mucoromycotina</taxon>
        <taxon>Mucoromycetes</taxon>
        <taxon>Mucorales</taxon>
        <taxon>Mucorineae</taxon>
        <taxon>Rhizopodaceae</taxon>
        <taxon>Rhizopus</taxon>
    </lineage>
</organism>
<name>A0A367J076_RHIST</name>
<evidence type="ECO:0000313" key="2">
    <source>
        <dbReference type="Proteomes" id="UP000253551"/>
    </source>
</evidence>
<sequence length="75" mass="8646">LYTLNQLPLALKHYCKVLELCPDHVRALYGLQLCASKLTDQVDHAKALHELATERLLETYKNQPSKKLVQNYLLL</sequence>
<proteinExistence type="predicted"/>